<keyword evidence="2" id="KW-1185">Reference proteome</keyword>
<accession>A0AAV0RY41</accession>
<reference evidence="1" key="1">
    <citation type="submission" date="2022-08" db="EMBL/GenBank/DDBJ databases">
        <authorList>
            <person name="Gutierrez-Valencia J."/>
        </authorList>
    </citation>
    <scope>NUCLEOTIDE SEQUENCE</scope>
</reference>
<gene>
    <name evidence="1" type="ORF">LITE_LOCUS50118</name>
</gene>
<organism evidence="1 2">
    <name type="scientific">Linum tenue</name>
    <dbReference type="NCBI Taxonomy" id="586396"/>
    <lineage>
        <taxon>Eukaryota</taxon>
        <taxon>Viridiplantae</taxon>
        <taxon>Streptophyta</taxon>
        <taxon>Embryophyta</taxon>
        <taxon>Tracheophyta</taxon>
        <taxon>Spermatophyta</taxon>
        <taxon>Magnoliopsida</taxon>
        <taxon>eudicotyledons</taxon>
        <taxon>Gunneridae</taxon>
        <taxon>Pentapetalae</taxon>
        <taxon>rosids</taxon>
        <taxon>fabids</taxon>
        <taxon>Malpighiales</taxon>
        <taxon>Linaceae</taxon>
        <taxon>Linum</taxon>
    </lineage>
</organism>
<dbReference type="AlphaFoldDB" id="A0AAV0RY41"/>
<proteinExistence type="predicted"/>
<evidence type="ECO:0000313" key="2">
    <source>
        <dbReference type="Proteomes" id="UP001154282"/>
    </source>
</evidence>
<evidence type="ECO:0000313" key="1">
    <source>
        <dbReference type="EMBL" id="CAI0575251.1"/>
    </source>
</evidence>
<comment type="caution">
    <text evidence="1">The sequence shown here is derived from an EMBL/GenBank/DDBJ whole genome shotgun (WGS) entry which is preliminary data.</text>
</comment>
<protein>
    <submittedName>
        <fullName evidence="1">Uncharacterized protein</fullName>
    </submittedName>
</protein>
<sequence>MSFRVSQEEEEGGIKWEKPARRSDLQLFIYIWVSGVTNKQQ</sequence>
<name>A0AAV0RY41_9ROSI</name>
<dbReference type="Proteomes" id="UP001154282">
    <property type="component" value="Unassembled WGS sequence"/>
</dbReference>
<dbReference type="EMBL" id="CAMGYJ010000011">
    <property type="protein sequence ID" value="CAI0575251.1"/>
    <property type="molecule type" value="Genomic_DNA"/>
</dbReference>